<dbReference type="Pfam" id="PF14559">
    <property type="entry name" value="TPR_19"/>
    <property type="match status" value="1"/>
</dbReference>
<organism evidence="3 4">
    <name type="scientific">Neomesorhizobium albiziae</name>
    <dbReference type="NCBI Taxonomy" id="335020"/>
    <lineage>
        <taxon>Bacteria</taxon>
        <taxon>Pseudomonadati</taxon>
        <taxon>Pseudomonadota</taxon>
        <taxon>Alphaproteobacteria</taxon>
        <taxon>Hyphomicrobiales</taxon>
        <taxon>Phyllobacteriaceae</taxon>
        <taxon>Neomesorhizobium</taxon>
    </lineage>
</organism>
<dbReference type="InterPro" id="IPR011990">
    <property type="entry name" value="TPR-like_helical_dom_sf"/>
</dbReference>
<dbReference type="Gene3D" id="1.25.40.10">
    <property type="entry name" value="Tetratricopeptide repeat domain"/>
    <property type="match status" value="1"/>
</dbReference>
<reference evidence="3 4" key="1">
    <citation type="submission" date="2016-10" db="EMBL/GenBank/DDBJ databases">
        <authorList>
            <person name="Varghese N."/>
            <person name="Submissions S."/>
        </authorList>
    </citation>
    <scope>NUCLEOTIDE SEQUENCE [LARGE SCALE GENOMIC DNA]</scope>
    <source>
        <strain evidence="3 4">DSM 21822</strain>
    </source>
</reference>
<sequence>MRTRLAIRLLSLLVALPLAAAPAYAAGGGGGGGGGNSGGSGGGSAGGGSGGGSGGNSGGSAGSRDNNATITKCKRGQAWNMRRKRCMAQQSGMLDDESIYEAGRELAVAKRYGEAITVLSLATDKTDPRILNYLGFSHRMQGRVLVGLGYYQEALIQDPGYVPAREYMGEAYLQLGDLGAAREQLGEISLRCGTTCSEYSRLSAQIGLFLKGGGWSPPEAASALGASPEDAL</sequence>
<proteinExistence type="predicted"/>
<evidence type="ECO:0000313" key="4">
    <source>
        <dbReference type="Proteomes" id="UP000323300"/>
    </source>
</evidence>
<dbReference type="Proteomes" id="UP000323300">
    <property type="component" value="Unassembled WGS sequence"/>
</dbReference>
<dbReference type="OrthoDB" id="8592798at2"/>
<name>A0A1I3ZFH9_9HYPH</name>
<dbReference type="SUPFAM" id="SSF48452">
    <property type="entry name" value="TPR-like"/>
    <property type="match status" value="1"/>
</dbReference>
<evidence type="ECO:0000256" key="2">
    <source>
        <dbReference type="SAM" id="SignalP"/>
    </source>
</evidence>
<feature type="compositionally biased region" description="Gly residues" evidence="1">
    <location>
        <begin position="29"/>
        <end position="61"/>
    </location>
</feature>
<feature type="region of interest" description="Disordered" evidence="1">
    <location>
        <begin position="29"/>
        <end position="68"/>
    </location>
</feature>
<dbReference type="AlphaFoldDB" id="A0A1I3ZFH9"/>
<accession>A0A1I3ZFH9</accession>
<feature type="chain" id="PRO_5009302473" evidence="2">
    <location>
        <begin position="26"/>
        <end position="232"/>
    </location>
</feature>
<gene>
    <name evidence="3" type="ORF">SAMN04488498_106133</name>
</gene>
<feature type="signal peptide" evidence="2">
    <location>
        <begin position="1"/>
        <end position="25"/>
    </location>
</feature>
<keyword evidence="4" id="KW-1185">Reference proteome</keyword>
<evidence type="ECO:0000256" key="1">
    <source>
        <dbReference type="SAM" id="MobiDB-lite"/>
    </source>
</evidence>
<protein>
    <submittedName>
        <fullName evidence="3">Tetratricopeptide repeat-containing protein</fullName>
    </submittedName>
</protein>
<keyword evidence="2" id="KW-0732">Signal</keyword>
<dbReference type="EMBL" id="FOSL01000006">
    <property type="protein sequence ID" value="SFK42874.1"/>
    <property type="molecule type" value="Genomic_DNA"/>
</dbReference>
<evidence type="ECO:0000313" key="3">
    <source>
        <dbReference type="EMBL" id="SFK42874.1"/>
    </source>
</evidence>